<evidence type="ECO:0000313" key="10">
    <source>
        <dbReference type="EMBL" id="PKA53033.1"/>
    </source>
</evidence>
<feature type="compositionally biased region" description="Polar residues" evidence="8">
    <location>
        <begin position="448"/>
        <end position="462"/>
    </location>
</feature>
<evidence type="ECO:0000256" key="2">
    <source>
        <dbReference type="ARBA" id="ARBA00022473"/>
    </source>
</evidence>
<dbReference type="OrthoDB" id="749345at2759"/>
<organism evidence="10 11">
    <name type="scientific">Apostasia shenzhenica</name>
    <dbReference type="NCBI Taxonomy" id="1088818"/>
    <lineage>
        <taxon>Eukaryota</taxon>
        <taxon>Viridiplantae</taxon>
        <taxon>Streptophyta</taxon>
        <taxon>Embryophyta</taxon>
        <taxon>Tracheophyta</taxon>
        <taxon>Spermatophyta</taxon>
        <taxon>Magnoliopsida</taxon>
        <taxon>Liliopsida</taxon>
        <taxon>Asparagales</taxon>
        <taxon>Orchidaceae</taxon>
        <taxon>Apostasioideae</taxon>
        <taxon>Apostasia</taxon>
    </lineage>
</organism>
<keyword evidence="11" id="KW-1185">Reference proteome</keyword>
<evidence type="ECO:0000256" key="6">
    <source>
        <dbReference type="ARBA" id="ARBA00023306"/>
    </source>
</evidence>
<dbReference type="GO" id="GO:0051258">
    <property type="term" value="P:protein polymerization"/>
    <property type="evidence" value="ECO:0007669"/>
    <property type="project" value="UniProtKB-ARBA"/>
</dbReference>
<feature type="compositionally biased region" description="Polar residues" evidence="8">
    <location>
        <begin position="277"/>
        <end position="286"/>
    </location>
</feature>
<evidence type="ECO:0000256" key="3">
    <source>
        <dbReference type="ARBA" id="ARBA00022475"/>
    </source>
</evidence>
<name>A0A2I0ABV4_9ASPA</name>
<keyword evidence="2" id="KW-0217">Developmental protein</keyword>
<protein>
    <recommendedName>
        <fullName evidence="9">SOSEKI DIX-like domain-containing protein</fullName>
    </recommendedName>
</protein>
<evidence type="ECO:0000256" key="7">
    <source>
        <dbReference type="ARBA" id="ARBA00024211"/>
    </source>
</evidence>
<comment type="similarity">
    <text evidence="7">Belongs to the SOSEKI family.</text>
</comment>
<feature type="region of interest" description="Disordered" evidence="8">
    <location>
        <begin position="1"/>
        <end position="32"/>
    </location>
</feature>
<dbReference type="STRING" id="1088818.A0A2I0ABV4"/>
<keyword evidence="5" id="KW-0472">Membrane</keyword>
<feature type="region of interest" description="Disordered" evidence="8">
    <location>
        <begin position="223"/>
        <end position="288"/>
    </location>
</feature>
<feature type="compositionally biased region" description="Pro residues" evidence="8">
    <location>
        <begin position="176"/>
        <end position="188"/>
    </location>
</feature>
<feature type="region of interest" description="Disordered" evidence="8">
    <location>
        <begin position="434"/>
        <end position="462"/>
    </location>
</feature>
<keyword evidence="4" id="KW-0132">Cell division</keyword>
<comment type="subcellular location">
    <subcellularLocation>
        <location evidence="1">Cell membrane</location>
        <topology evidence="1">Peripheral membrane protein</topology>
        <orientation evidence="1">Cytoplasmic side</orientation>
    </subcellularLocation>
</comment>
<proteinExistence type="inferred from homology"/>
<keyword evidence="3" id="KW-1003">Cell membrane</keyword>
<evidence type="ECO:0000256" key="8">
    <source>
        <dbReference type="SAM" id="MobiDB-lite"/>
    </source>
</evidence>
<dbReference type="GO" id="GO:0005886">
    <property type="term" value="C:plasma membrane"/>
    <property type="evidence" value="ECO:0007669"/>
    <property type="project" value="UniProtKB-SubCell"/>
</dbReference>
<sequence>MEGRMRRYGAQLSPERSKMWTEPSPKHPTQRQQGRKVPVVYYLCKNRHLEHPHFIEVPFTSPDGLYLRDVINRLVALRGKRLPTLYSWSCKRGYKNGFVWQDLSEDDLILPAHGNEYILKGSELLDQTPDRLQDSNINSRVQNHALPQPVPSTCSRAQEASSFCSSPASMVKEGTPPSPPPPPPPPQPYLLEADNPPQHQSSSPEIGSPSFGECQVFIQNGAQDASTQTEDGGVRTKEPNTQTMGASTDDGFNNSKFNRSQQNLPSPSNDAVKEISPRSTPSNTASGGKIDTLEMLLRAEVSKLNSFRIIEEGEVVSMKAEVKRTNPLLKLITCGSTLVKDHHSFGFIPTYKPRFSNVRLSPSFPSSMLVRELDHISESSRMIRLGPEERDISTRSVVENHALHKDEGEASPSNNFYAFYSGYSDLKSLDSEKKDRASHLADSKYSPPMQNSSCRQGTSGTFSSPVVDIRSTLATLDDSKSPYMQSLGGSKRMADMTLSKGLPTRVEAFEEKTQMIKIEESLLQELGS</sequence>
<reference evidence="10 11" key="1">
    <citation type="journal article" date="2017" name="Nature">
        <title>The Apostasia genome and the evolution of orchids.</title>
        <authorList>
            <person name="Zhang G.Q."/>
            <person name="Liu K.W."/>
            <person name="Li Z."/>
            <person name="Lohaus R."/>
            <person name="Hsiao Y.Y."/>
            <person name="Niu S.C."/>
            <person name="Wang J.Y."/>
            <person name="Lin Y.C."/>
            <person name="Xu Q."/>
            <person name="Chen L.J."/>
            <person name="Yoshida K."/>
            <person name="Fujiwara S."/>
            <person name="Wang Z.W."/>
            <person name="Zhang Y.Q."/>
            <person name="Mitsuda N."/>
            <person name="Wang M."/>
            <person name="Liu G.H."/>
            <person name="Pecoraro L."/>
            <person name="Huang H.X."/>
            <person name="Xiao X.J."/>
            <person name="Lin M."/>
            <person name="Wu X.Y."/>
            <person name="Wu W.L."/>
            <person name="Chen Y.Y."/>
            <person name="Chang S.B."/>
            <person name="Sakamoto S."/>
            <person name="Ohme-Takagi M."/>
            <person name="Yagi M."/>
            <person name="Zeng S.J."/>
            <person name="Shen C.Y."/>
            <person name="Yeh C.M."/>
            <person name="Luo Y.B."/>
            <person name="Tsai W.C."/>
            <person name="Van de Peer Y."/>
            <person name="Liu Z.J."/>
        </authorList>
    </citation>
    <scope>NUCLEOTIDE SEQUENCE [LARGE SCALE GENOMIC DNA]</scope>
    <source>
        <strain evidence="11">cv. Shenzhen</strain>
        <tissue evidence="10">Stem</tissue>
    </source>
</reference>
<dbReference type="InterPro" id="IPR048351">
    <property type="entry name" value="SOK_DIX"/>
</dbReference>
<feature type="compositionally biased region" description="Polar residues" evidence="8">
    <location>
        <begin position="239"/>
        <end position="269"/>
    </location>
</feature>
<feature type="compositionally biased region" description="Polar residues" evidence="8">
    <location>
        <begin position="151"/>
        <end position="168"/>
    </location>
</feature>
<dbReference type="PANTHER" id="PTHR31083">
    <property type="entry name" value="UPSTREAM OF FLC PROTEIN (DUF966)"/>
    <property type="match status" value="1"/>
</dbReference>
<evidence type="ECO:0000259" key="9">
    <source>
        <dbReference type="Pfam" id="PF06136"/>
    </source>
</evidence>
<dbReference type="EMBL" id="KZ452001">
    <property type="protein sequence ID" value="PKA53033.1"/>
    <property type="molecule type" value="Genomic_DNA"/>
</dbReference>
<feature type="domain" description="SOSEKI DIX-like" evidence="9">
    <location>
        <begin position="37"/>
        <end position="125"/>
    </location>
</feature>
<gene>
    <name evidence="10" type="ORF">AXF42_Ash002014</name>
</gene>
<dbReference type="AlphaFoldDB" id="A0A2I0ABV4"/>
<dbReference type="GO" id="GO:0051301">
    <property type="term" value="P:cell division"/>
    <property type="evidence" value="ECO:0007669"/>
    <property type="project" value="UniProtKB-KW"/>
</dbReference>
<feature type="region of interest" description="Disordered" evidence="8">
    <location>
        <begin position="142"/>
        <end position="211"/>
    </location>
</feature>
<dbReference type="Pfam" id="PF06136">
    <property type="entry name" value="SOK"/>
    <property type="match status" value="1"/>
</dbReference>
<dbReference type="PANTHER" id="PTHR31083:SF6">
    <property type="entry name" value="PROTEIN SOSEKI 3"/>
    <property type="match status" value="1"/>
</dbReference>
<keyword evidence="6" id="KW-0131">Cell cycle</keyword>
<dbReference type="InterPro" id="IPR010369">
    <property type="entry name" value="SOK"/>
</dbReference>
<dbReference type="Proteomes" id="UP000236161">
    <property type="component" value="Unassembled WGS sequence"/>
</dbReference>
<evidence type="ECO:0000256" key="1">
    <source>
        <dbReference type="ARBA" id="ARBA00004413"/>
    </source>
</evidence>
<evidence type="ECO:0000313" key="11">
    <source>
        <dbReference type="Proteomes" id="UP000236161"/>
    </source>
</evidence>
<evidence type="ECO:0000256" key="4">
    <source>
        <dbReference type="ARBA" id="ARBA00022618"/>
    </source>
</evidence>
<evidence type="ECO:0000256" key="5">
    <source>
        <dbReference type="ARBA" id="ARBA00023136"/>
    </source>
</evidence>
<accession>A0A2I0ABV4</accession>